<feature type="transmembrane region" description="Helical" evidence="1">
    <location>
        <begin position="195"/>
        <end position="218"/>
    </location>
</feature>
<accession>A0A3T0DHZ8</accession>
<gene>
    <name evidence="3" type="ORF">CXR23_17820</name>
</gene>
<feature type="transmembrane region" description="Helical" evidence="1">
    <location>
        <begin position="168"/>
        <end position="189"/>
    </location>
</feature>
<keyword evidence="1" id="KW-0472">Membrane</keyword>
<evidence type="ECO:0008006" key="5">
    <source>
        <dbReference type="Google" id="ProtNLM"/>
    </source>
</evidence>
<protein>
    <recommendedName>
        <fullName evidence="5">ABC transporter permease</fullName>
    </recommendedName>
</protein>
<feature type="transmembrane region" description="Helical" evidence="1">
    <location>
        <begin position="225"/>
        <end position="247"/>
    </location>
</feature>
<evidence type="ECO:0000256" key="2">
    <source>
        <dbReference type="SAM" id="SignalP"/>
    </source>
</evidence>
<evidence type="ECO:0000313" key="3">
    <source>
        <dbReference type="EMBL" id="AZT94767.1"/>
    </source>
</evidence>
<name>A0A3T0DHZ8_BREAU</name>
<reference evidence="3 4" key="1">
    <citation type="submission" date="2017-12" db="EMBL/GenBank/DDBJ databases">
        <authorList>
            <person name="Levesque S."/>
        </authorList>
    </citation>
    <scope>NUCLEOTIDE SEQUENCE [LARGE SCALE GENOMIC DNA]</scope>
    <source>
        <strain evidence="3 4">SMQ-1417</strain>
    </source>
</reference>
<reference evidence="3 4" key="2">
    <citation type="submission" date="2019-01" db="EMBL/GenBank/DDBJ databases">
        <title>Comparative genomic analysis of Brevibacterium aurantiacum sheds light on its evolution and its adaptation to smear-ripened cheeses.</title>
        <authorList>
            <person name="Moineau S."/>
        </authorList>
    </citation>
    <scope>NUCLEOTIDE SEQUENCE [LARGE SCALE GENOMIC DNA]</scope>
    <source>
        <strain evidence="3 4">SMQ-1417</strain>
    </source>
</reference>
<evidence type="ECO:0000313" key="4">
    <source>
        <dbReference type="Proteomes" id="UP000283000"/>
    </source>
</evidence>
<organism evidence="3 4">
    <name type="scientific">Brevibacterium aurantiacum</name>
    <dbReference type="NCBI Taxonomy" id="273384"/>
    <lineage>
        <taxon>Bacteria</taxon>
        <taxon>Bacillati</taxon>
        <taxon>Actinomycetota</taxon>
        <taxon>Actinomycetes</taxon>
        <taxon>Micrococcales</taxon>
        <taxon>Brevibacteriaceae</taxon>
        <taxon>Brevibacterium</taxon>
    </lineage>
</organism>
<dbReference type="Proteomes" id="UP000283000">
    <property type="component" value="Chromosome"/>
</dbReference>
<dbReference type="AlphaFoldDB" id="A0A3T0DHZ8"/>
<proteinExistence type="predicted"/>
<dbReference type="EMBL" id="CP025330">
    <property type="protein sequence ID" value="AZT94767.1"/>
    <property type="molecule type" value="Genomic_DNA"/>
</dbReference>
<keyword evidence="2" id="KW-0732">Signal</keyword>
<feature type="signal peptide" evidence="2">
    <location>
        <begin position="1"/>
        <end position="26"/>
    </location>
</feature>
<sequence>MAVLAAGASVLAAVIALAFTWTSVNAEPRNIPVGIVATDSQYKSASSQVGTDAITLHRVTDRASALEQIEQRDLYGAIILEGDPEVVIASAASPVIGQALTDLAPTLEGVHPGDAPVAITDIAPWQAGDPAGAGFAAAGFPVVLTGFLGGVFISFLIHGRTRRLTTALAYSAVVAVLLTVVFQPILGILHGNPLLNAVTIALTALSGTGIIAGLNTLLGRLGLPLGVFFLLLLANPLSGFAMPAAFYPAPWGEIGQWLAPGAAATLLKAHSYFPHQDIHTAWITLAAWAAIGVLLLLSRHGHALVRPAPVVAPVDPAASAGSVR</sequence>
<keyword evidence="1" id="KW-1133">Transmembrane helix</keyword>
<keyword evidence="1" id="KW-0812">Transmembrane</keyword>
<evidence type="ECO:0000256" key="1">
    <source>
        <dbReference type="SAM" id="Phobius"/>
    </source>
</evidence>
<feature type="transmembrane region" description="Helical" evidence="1">
    <location>
        <begin position="278"/>
        <end position="297"/>
    </location>
</feature>
<feature type="chain" id="PRO_5019178759" description="ABC transporter permease" evidence="2">
    <location>
        <begin position="27"/>
        <end position="324"/>
    </location>
</feature>
<feature type="transmembrane region" description="Helical" evidence="1">
    <location>
        <begin position="133"/>
        <end position="156"/>
    </location>
</feature>